<evidence type="ECO:0000256" key="4">
    <source>
        <dbReference type="ARBA" id="ARBA00022525"/>
    </source>
</evidence>
<dbReference type="Gramene" id="ESQ50622">
    <property type="protein sequence ID" value="ESQ50622"/>
    <property type="gene ID" value="EUTSA_v10023144mg"/>
</dbReference>
<sequence length="132" mass="15248">MNHLSCILFVMVLCVELGNAKPFAPNRLYFKNSLGPTNDLKIHCTFNKRDLGIFFVKPGNTEEFRFHGTFSLKNIIDCSLYQKPGPHAMIRAFKSSSGAFDHGKRNYWDAREDGIYFTHGKEVPKLEYKWII</sequence>
<dbReference type="EMBL" id="KI517392">
    <property type="protein sequence ID" value="ESQ50622.1"/>
    <property type="molecule type" value="Genomic_DNA"/>
</dbReference>
<dbReference type="GO" id="GO:0060320">
    <property type="term" value="P:rejection of self pollen"/>
    <property type="evidence" value="ECO:0007669"/>
    <property type="project" value="UniProtKB-KW"/>
</dbReference>
<accession>V4M6J9</accession>
<dbReference type="InterPro" id="IPR010264">
    <property type="entry name" value="Self-incomp_S1"/>
</dbReference>
<feature type="signal peptide" evidence="6">
    <location>
        <begin position="1"/>
        <end position="20"/>
    </location>
</feature>
<gene>
    <name evidence="7" type="ORF">EUTSA_v10023144mg</name>
</gene>
<evidence type="ECO:0000256" key="1">
    <source>
        <dbReference type="ARBA" id="ARBA00004613"/>
    </source>
</evidence>
<proteinExistence type="inferred from homology"/>
<dbReference type="KEGG" id="eus:EUTSA_v10023144mg"/>
<organism evidence="7 8">
    <name type="scientific">Eutrema salsugineum</name>
    <name type="common">Saltwater cress</name>
    <name type="synonym">Sisymbrium salsugineum</name>
    <dbReference type="NCBI Taxonomy" id="72664"/>
    <lineage>
        <taxon>Eukaryota</taxon>
        <taxon>Viridiplantae</taxon>
        <taxon>Streptophyta</taxon>
        <taxon>Embryophyta</taxon>
        <taxon>Tracheophyta</taxon>
        <taxon>Spermatophyta</taxon>
        <taxon>Magnoliopsida</taxon>
        <taxon>eudicotyledons</taxon>
        <taxon>Gunneridae</taxon>
        <taxon>Pentapetalae</taxon>
        <taxon>rosids</taxon>
        <taxon>malvids</taxon>
        <taxon>Brassicales</taxon>
        <taxon>Brassicaceae</taxon>
        <taxon>Eutremeae</taxon>
        <taxon>Eutrema</taxon>
    </lineage>
</organism>
<protein>
    <recommendedName>
        <fullName evidence="6">S-protein homolog</fullName>
    </recommendedName>
</protein>
<name>V4M6J9_EUTSA</name>
<keyword evidence="8" id="KW-1185">Reference proteome</keyword>
<evidence type="ECO:0000256" key="2">
    <source>
        <dbReference type="ARBA" id="ARBA00005581"/>
    </source>
</evidence>
<feature type="chain" id="PRO_5025089092" description="S-protein homolog" evidence="6">
    <location>
        <begin position="21"/>
        <end position="132"/>
    </location>
</feature>
<evidence type="ECO:0000256" key="3">
    <source>
        <dbReference type="ARBA" id="ARBA00022471"/>
    </source>
</evidence>
<keyword evidence="5 6" id="KW-0732">Signal</keyword>
<comment type="subcellular location">
    <subcellularLocation>
        <location evidence="1 6">Secreted</location>
    </subcellularLocation>
</comment>
<dbReference type="GO" id="GO:0005576">
    <property type="term" value="C:extracellular region"/>
    <property type="evidence" value="ECO:0007669"/>
    <property type="project" value="UniProtKB-SubCell"/>
</dbReference>
<comment type="similarity">
    <text evidence="2 6">Belongs to the plant self-incompatibility (S1) protein family.</text>
</comment>
<reference evidence="7 8" key="1">
    <citation type="journal article" date="2013" name="Front. Plant Sci.">
        <title>The Reference Genome of the Halophytic Plant Eutrema salsugineum.</title>
        <authorList>
            <person name="Yang R."/>
            <person name="Jarvis D.E."/>
            <person name="Chen H."/>
            <person name="Beilstein M.A."/>
            <person name="Grimwood J."/>
            <person name="Jenkins J."/>
            <person name="Shu S."/>
            <person name="Prochnik S."/>
            <person name="Xin M."/>
            <person name="Ma C."/>
            <person name="Schmutz J."/>
            <person name="Wing R.A."/>
            <person name="Mitchell-Olds T."/>
            <person name="Schumaker K.S."/>
            <person name="Wang X."/>
        </authorList>
    </citation>
    <scope>NUCLEOTIDE SEQUENCE [LARGE SCALE GENOMIC DNA]</scope>
</reference>
<dbReference type="PANTHER" id="PTHR31232:SF172">
    <property type="entry name" value="S-PROTEIN HOMOLOG"/>
    <property type="match status" value="1"/>
</dbReference>
<keyword evidence="4 6" id="KW-0964">Secreted</keyword>
<dbReference type="AlphaFoldDB" id="V4M6J9"/>
<dbReference type="Pfam" id="PF05938">
    <property type="entry name" value="Self-incomp_S1"/>
    <property type="match status" value="1"/>
</dbReference>
<evidence type="ECO:0000313" key="7">
    <source>
        <dbReference type="EMBL" id="ESQ50622.1"/>
    </source>
</evidence>
<evidence type="ECO:0000313" key="8">
    <source>
        <dbReference type="Proteomes" id="UP000030689"/>
    </source>
</evidence>
<evidence type="ECO:0000256" key="6">
    <source>
        <dbReference type="RuleBase" id="RU367044"/>
    </source>
</evidence>
<dbReference type="Proteomes" id="UP000030689">
    <property type="component" value="Unassembled WGS sequence"/>
</dbReference>
<keyword evidence="3 6" id="KW-0713">Self-incompatibility</keyword>
<evidence type="ECO:0000256" key="5">
    <source>
        <dbReference type="ARBA" id="ARBA00022729"/>
    </source>
</evidence>
<dbReference type="PANTHER" id="PTHR31232">
    <property type="match status" value="1"/>
</dbReference>